<evidence type="ECO:0000313" key="2">
    <source>
        <dbReference type="EMBL" id="MBO1319281.1"/>
    </source>
</evidence>
<feature type="region of interest" description="Disordered" evidence="1">
    <location>
        <begin position="1"/>
        <end position="29"/>
    </location>
</feature>
<evidence type="ECO:0000313" key="3">
    <source>
        <dbReference type="Proteomes" id="UP000664417"/>
    </source>
</evidence>
<organism evidence="2 3">
    <name type="scientific">Acanthopleuribacter pedis</name>
    <dbReference type="NCBI Taxonomy" id="442870"/>
    <lineage>
        <taxon>Bacteria</taxon>
        <taxon>Pseudomonadati</taxon>
        <taxon>Acidobacteriota</taxon>
        <taxon>Holophagae</taxon>
        <taxon>Acanthopleuribacterales</taxon>
        <taxon>Acanthopleuribacteraceae</taxon>
        <taxon>Acanthopleuribacter</taxon>
    </lineage>
</organism>
<name>A0A8J7U5F9_9BACT</name>
<evidence type="ECO:0000256" key="1">
    <source>
        <dbReference type="SAM" id="MobiDB-lite"/>
    </source>
</evidence>
<keyword evidence="3" id="KW-1185">Reference proteome</keyword>
<proteinExistence type="predicted"/>
<feature type="compositionally biased region" description="Polar residues" evidence="1">
    <location>
        <begin position="7"/>
        <end position="29"/>
    </location>
</feature>
<sequence>MRKVSHQKSQSTELQPMSNPSPKRIQSTDVTPITYKKFDDFKLDLEVTVMRFKDELLKDQNNPDLKAQLKTAEKNLERAEVLYEHYRLGNDVRGPRMLHRRGQDPKEQYRNLGSQLHAINMTWQGQGDKTQDLPILYAFDKGSSAKEHLHSQGIIYDPVGVEHKLAKWSPRKEVNEQQKVEVVKVPPKKKLQFKGNNFLAQIQNMKTKESKQPSESFKSLEKKMKTKTQDNIVESQKKPEVKLGHDMQSNFAWLLGAMHNGEPFELVGPLTERSLARGSNEEEASALLREIRGLLRNGYELKPENQTLGTKQNPIIVLTPKQGYDPDKVTLESLDQSAPVSLPDEEEKKLYREMGLLVDGFDDQKQTKDLNELQKSVNEMVKERAKIVPPLDHSHGKNLEQFVVKNDRLGVVKGQDELGISSQR</sequence>
<dbReference type="RefSeq" id="WP_207859102.1">
    <property type="nucleotide sequence ID" value="NZ_JAFREP010000010.1"/>
</dbReference>
<accession>A0A8J7U5F9</accession>
<dbReference type="AlphaFoldDB" id="A0A8J7U5F9"/>
<comment type="caution">
    <text evidence="2">The sequence shown here is derived from an EMBL/GenBank/DDBJ whole genome shotgun (WGS) entry which is preliminary data.</text>
</comment>
<dbReference type="EMBL" id="JAFREP010000010">
    <property type="protein sequence ID" value="MBO1319281.1"/>
    <property type="molecule type" value="Genomic_DNA"/>
</dbReference>
<gene>
    <name evidence="2" type="ORF">J3U88_12485</name>
</gene>
<dbReference type="Proteomes" id="UP000664417">
    <property type="component" value="Unassembled WGS sequence"/>
</dbReference>
<protein>
    <submittedName>
        <fullName evidence="2">Uncharacterized protein</fullName>
    </submittedName>
</protein>
<reference evidence="2" key="1">
    <citation type="submission" date="2021-03" db="EMBL/GenBank/DDBJ databases">
        <authorList>
            <person name="Wang G."/>
        </authorList>
    </citation>
    <scope>NUCLEOTIDE SEQUENCE</scope>
    <source>
        <strain evidence="2">KCTC 12899</strain>
    </source>
</reference>